<keyword evidence="1 2" id="KW-0238">DNA-binding</keyword>
<sequence>MGKNVNTAQKPDKRIAILEATLELIAEQGFHNTPTSQIAEKAEIGVGTIYRYFQDKDDLIHKLFEYVIEKENEDVLREYNPKAPFRERYLYLCARMIQFAARHPKESSFLEQYFHSPYGLSRRREDVFKQDQHKPKKPPLAILFDAAIAQQVIKDLPPYVLGALTFGPIFELIRDINAGIVSYDTEMIARAVEACWDAIKR</sequence>
<dbReference type="STRING" id="1499966.U14_02868"/>
<reference evidence="4" key="1">
    <citation type="journal article" date="2015" name="PeerJ">
        <title>First genomic representation of candidate bacterial phylum KSB3 points to enhanced environmental sensing as a trigger of wastewater bulking.</title>
        <authorList>
            <person name="Sekiguchi Y."/>
            <person name="Ohashi A."/>
            <person name="Parks D.H."/>
            <person name="Yamauchi T."/>
            <person name="Tyson G.W."/>
            <person name="Hugenholtz P."/>
        </authorList>
    </citation>
    <scope>NUCLEOTIDE SEQUENCE [LARGE SCALE GENOMIC DNA]</scope>
</reference>
<dbReference type="Gene3D" id="1.10.357.10">
    <property type="entry name" value="Tetracycline Repressor, domain 2"/>
    <property type="match status" value="1"/>
</dbReference>
<dbReference type="PANTHER" id="PTHR30055:SF207">
    <property type="entry name" value="HTH-TYPE TRANSCRIPTIONAL REPRESSOR FATR"/>
    <property type="match status" value="1"/>
</dbReference>
<dbReference type="Proteomes" id="UP000030700">
    <property type="component" value="Unassembled WGS sequence"/>
</dbReference>
<dbReference type="SUPFAM" id="SSF46689">
    <property type="entry name" value="Homeodomain-like"/>
    <property type="match status" value="1"/>
</dbReference>
<protein>
    <submittedName>
        <fullName evidence="4">Transcriptional regulator, TetR family</fullName>
    </submittedName>
</protein>
<evidence type="ECO:0000256" key="2">
    <source>
        <dbReference type="PROSITE-ProRule" id="PRU00335"/>
    </source>
</evidence>
<evidence type="ECO:0000313" key="4">
    <source>
        <dbReference type="EMBL" id="GAK51623.1"/>
    </source>
</evidence>
<organism evidence="4">
    <name type="scientific">Candidatus Moduliflexus flocculans</name>
    <dbReference type="NCBI Taxonomy" id="1499966"/>
    <lineage>
        <taxon>Bacteria</taxon>
        <taxon>Candidatus Moduliflexota</taxon>
        <taxon>Candidatus Moduliflexia</taxon>
        <taxon>Candidatus Moduliflexales</taxon>
        <taxon>Candidatus Moduliflexaceae</taxon>
    </lineage>
</organism>
<dbReference type="PRINTS" id="PR00455">
    <property type="entry name" value="HTHTETR"/>
</dbReference>
<evidence type="ECO:0000256" key="1">
    <source>
        <dbReference type="ARBA" id="ARBA00023125"/>
    </source>
</evidence>
<gene>
    <name evidence="4" type="ORF">U14_02868</name>
</gene>
<proteinExistence type="predicted"/>
<dbReference type="EMBL" id="DF820457">
    <property type="protein sequence ID" value="GAK51623.1"/>
    <property type="molecule type" value="Genomic_DNA"/>
</dbReference>
<dbReference type="InterPro" id="IPR001647">
    <property type="entry name" value="HTH_TetR"/>
</dbReference>
<dbReference type="Pfam" id="PF22604">
    <property type="entry name" value="TetR_HI_0893_C"/>
    <property type="match status" value="1"/>
</dbReference>
<dbReference type="GO" id="GO:0003700">
    <property type="term" value="F:DNA-binding transcription factor activity"/>
    <property type="evidence" value="ECO:0007669"/>
    <property type="project" value="TreeGrafter"/>
</dbReference>
<name>A0A081BMK7_9BACT</name>
<dbReference type="PROSITE" id="PS50977">
    <property type="entry name" value="HTH_TETR_2"/>
    <property type="match status" value="1"/>
</dbReference>
<accession>A0A081BMK7</accession>
<dbReference type="PANTHER" id="PTHR30055">
    <property type="entry name" value="HTH-TYPE TRANSCRIPTIONAL REGULATOR RUTR"/>
    <property type="match status" value="1"/>
</dbReference>
<dbReference type="InterPro" id="IPR009057">
    <property type="entry name" value="Homeodomain-like_sf"/>
</dbReference>
<feature type="domain" description="HTH tetR-type" evidence="3">
    <location>
        <begin position="11"/>
        <end position="71"/>
    </location>
</feature>
<evidence type="ECO:0000259" key="3">
    <source>
        <dbReference type="PROSITE" id="PS50977"/>
    </source>
</evidence>
<dbReference type="HOGENOM" id="CLU_069356_12_9_0"/>
<dbReference type="Pfam" id="PF00440">
    <property type="entry name" value="TetR_N"/>
    <property type="match status" value="1"/>
</dbReference>
<dbReference type="GO" id="GO:0000976">
    <property type="term" value="F:transcription cis-regulatory region binding"/>
    <property type="evidence" value="ECO:0007669"/>
    <property type="project" value="TreeGrafter"/>
</dbReference>
<dbReference type="InterPro" id="IPR050109">
    <property type="entry name" value="HTH-type_TetR-like_transc_reg"/>
</dbReference>
<feature type="DNA-binding region" description="H-T-H motif" evidence="2">
    <location>
        <begin position="34"/>
        <end position="53"/>
    </location>
</feature>
<keyword evidence="5" id="KW-1185">Reference proteome</keyword>
<dbReference type="AlphaFoldDB" id="A0A081BMK7"/>
<evidence type="ECO:0000313" key="5">
    <source>
        <dbReference type="Proteomes" id="UP000030700"/>
    </source>
</evidence>
<dbReference type="InterPro" id="IPR054422">
    <property type="entry name" value="TetR-like_HI_0893_C"/>
</dbReference>